<evidence type="ECO:0000313" key="4">
    <source>
        <dbReference type="RefSeq" id="XP_019084437.1"/>
    </source>
</evidence>
<dbReference type="GeneID" id="104708131"/>
<reference evidence="3" key="1">
    <citation type="journal article" date="2014" name="Nat. Commun.">
        <title>The emerging biofuel crop Camelina sativa retains a highly undifferentiated hexaploid genome structure.</title>
        <authorList>
            <person name="Kagale S."/>
            <person name="Koh C."/>
            <person name="Nixon J."/>
            <person name="Bollina V."/>
            <person name="Clarke W.E."/>
            <person name="Tuteja R."/>
            <person name="Spillane C."/>
            <person name="Robinson S.J."/>
            <person name="Links M.G."/>
            <person name="Clarke C."/>
            <person name="Higgins E.E."/>
            <person name="Huebert T."/>
            <person name="Sharpe A.G."/>
            <person name="Parkin I.A."/>
        </authorList>
    </citation>
    <scope>NUCLEOTIDE SEQUENCE [LARGE SCALE GENOMIC DNA]</scope>
    <source>
        <strain evidence="3">cv. DH55</strain>
    </source>
</reference>
<feature type="compositionally biased region" description="Basic and acidic residues" evidence="1">
    <location>
        <begin position="871"/>
        <end position="886"/>
    </location>
</feature>
<dbReference type="Pfam" id="PF01936">
    <property type="entry name" value="NYN"/>
    <property type="match status" value="1"/>
</dbReference>
<feature type="region of interest" description="Disordered" evidence="1">
    <location>
        <begin position="683"/>
        <end position="703"/>
    </location>
</feature>
<dbReference type="InterPro" id="IPR024768">
    <property type="entry name" value="Marf1"/>
</dbReference>
<organism evidence="3 4">
    <name type="scientific">Camelina sativa</name>
    <name type="common">False flax</name>
    <name type="synonym">Myagrum sativum</name>
    <dbReference type="NCBI Taxonomy" id="90675"/>
    <lineage>
        <taxon>Eukaryota</taxon>
        <taxon>Viridiplantae</taxon>
        <taxon>Streptophyta</taxon>
        <taxon>Embryophyta</taxon>
        <taxon>Tracheophyta</taxon>
        <taxon>Spermatophyta</taxon>
        <taxon>Magnoliopsida</taxon>
        <taxon>eudicotyledons</taxon>
        <taxon>Gunneridae</taxon>
        <taxon>Pentapetalae</taxon>
        <taxon>rosids</taxon>
        <taxon>malvids</taxon>
        <taxon>Brassicales</taxon>
        <taxon>Brassicaceae</taxon>
        <taxon>Camelineae</taxon>
        <taxon>Camelina</taxon>
    </lineage>
</organism>
<feature type="domain" description="HTH OST-type" evidence="2">
    <location>
        <begin position="282"/>
        <end position="354"/>
    </location>
</feature>
<dbReference type="InterPro" id="IPR041966">
    <property type="entry name" value="LOTUS-like"/>
</dbReference>
<feature type="region of interest" description="Disordered" evidence="1">
    <location>
        <begin position="40"/>
        <end position="66"/>
    </location>
</feature>
<evidence type="ECO:0000313" key="3">
    <source>
        <dbReference type="Proteomes" id="UP000694864"/>
    </source>
</evidence>
<dbReference type="RefSeq" id="XP_019084437.1">
    <property type="nucleotide sequence ID" value="XM_019228892.1"/>
</dbReference>
<proteinExistence type="predicted"/>
<dbReference type="InterPro" id="IPR021139">
    <property type="entry name" value="NYN"/>
</dbReference>
<protein>
    <submittedName>
        <fullName evidence="4">Uncharacterized protein LOC104708131</fullName>
    </submittedName>
</protein>
<dbReference type="CDD" id="cd10910">
    <property type="entry name" value="PIN_limkain_b1_N_like"/>
    <property type="match status" value="1"/>
</dbReference>
<feature type="domain" description="HTH OST-type" evidence="2">
    <location>
        <begin position="721"/>
        <end position="795"/>
    </location>
</feature>
<dbReference type="InterPro" id="IPR025677">
    <property type="entry name" value="OST-HTH-assoc_dom"/>
</dbReference>
<evidence type="ECO:0000259" key="2">
    <source>
        <dbReference type="PROSITE" id="PS51644"/>
    </source>
</evidence>
<dbReference type="Gene3D" id="3.30.420.610">
    <property type="entry name" value="LOTUS domain-like"/>
    <property type="match status" value="2"/>
</dbReference>
<feature type="compositionally biased region" description="Low complexity" evidence="1">
    <location>
        <begin position="40"/>
        <end position="56"/>
    </location>
</feature>
<keyword evidence="3" id="KW-1185">Reference proteome</keyword>
<dbReference type="PANTHER" id="PTHR14379">
    <property type="entry name" value="LIMKAIN B LKAP"/>
    <property type="match status" value="1"/>
</dbReference>
<evidence type="ECO:0000256" key="1">
    <source>
        <dbReference type="SAM" id="MobiDB-lite"/>
    </source>
</evidence>
<feature type="compositionally biased region" description="Low complexity" evidence="1">
    <location>
        <begin position="504"/>
        <end position="513"/>
    </location>
</feature>
<reference evidence="4" key="2">
    <citation type="submission" date="2025-08" db="UniProtKB">
        <authorList>
            <consortium name="RefSeq"/>
        </authorList>
    </citation>
    <scope>IDENTIFICATION</scope>
    <source>
        <tissue evidence="4">Leaf</tissue>
    </source>
</reference>
<gene>
    <name evidence="4" type="primary">LOC104708131</name>
</gene>
<dbReference type="PROSITE" id="PS51644">
    <property type="entry name" value="HTH_OST"/>
    <property type="match status" value="2"/>
</dbReference>
<dbReference type="Pfam" id="PF12872">
    <property type="entry name" value="OST-HTH"/>
    <property type="match status" value="2"/>
</dbReference>
<dbReference type="Pfam" id="PF14418">
    <property type="entry name" value="OHA"/>
    <property type="match status" value="1"/>
</dbReference>
<feature type="compositionally biased region" description="Basic and acidic residues" evidence="1">
    <location>
        <begin position="493"/>
        <end position="503"/>
    </location>
</feature>
<dbReference type="InterPro" id="IPR025605">
    <property type="entry name" value="OST-HTH/LOTUS_dom"/>
</dbReference>
<feature type="compositionally biased region" description="Basic and acidic residues" evidence="1">
    <location>
        <begin position="838"/>
        <end position="858"/>
    </location>
</feature>
<sequence length="907" mass="99691">MKLRSLPSKSLLFRLSSSSSTTQSPHRAIAFLVTNLHSSPYSTTSGSSSGSGSSHSTSRRPQHDEESRSVRVPVWWDFQDCPLPVGANVYKVAQSITAAIRNSGIKGPITITAFGDVLQLPRSSQDALSATGISLTHVPNGGKNSTDRSLITDLMCWVSQNPPPAHLLLISSDKEFASVLHRLRMSNYNILLASKSSAPGVLCSAASIMWDWDALIKGECVTGKHFNQPPDGPYNSWYGHYRIPLLDPFAIATTTTEQSSSVKIEEVSESCTNSSSVNLRRIPKEVVDKIRMVLSLCPKGTPITELRAELTKSNVAIDKDFYGHKKFSRFLLSMPDVVKVTAASDGLFIVRAVAKKTSPTLLDSSPGLATAVDQNIKEKETANASSPRLISSVDLGAEKRRDDSLGKKLESGTENGKHVKEQAPEISHEPILVSPKDVKSNDKPVVMNQVALTVGSDSSMEDGFFQKLKRLWYGSSEMESEHLLGSKSVSGSGDKDKGDKDLKSSSQGSDSMSQISPPFVAESVEEVKVGTDEVGSKDNDASPGFLGRLFKSFKFWGESPMSSKDSTGNQELVNVESQVHDMFAKESFWSDVESFINSPRGFAIVSHSRTREVMAKNLQEEGPSCLRQLDESSMLHLVTLLISHKKLIEEDPSSSLPFRIIKGSTPGHRHASNGLSSIFSDISKSQPQKQDGAKRGKNVAHAGVSVGSMDQKQLERYKSNAVADCQKLLKKITVEKPEGYNLIRFRKDFLEEYGYHLAVDKLGHESLQSLIQVMPGVRITSGYILPSAPSPNAKSKEDHSDFLFEELGPVSDATTNHLTNKKLPVYEPSLSDDEEDSGSEKDNQEKKKQEMMNREGKESSLLQILDSYYTNKDEEFKKEKSEERKLVSSSRKQKPPKTYSFVKDSEV</sequence>
<dbReference type="CDD" id="cd08824">
    <property type="entry name" value="LOTUS"/>
    <property type="match status" value="1"/>
</dbReference>
<feature type="region of interest" description="Disordered" evidence="1">
    <location>
        <begin position="483"/>
        <end position="520"/>
    </location>
</feature>
<name>A0ABM1QCE9_CAMSA</name>
<dbReference type="Proteomes" id="UP000694864">
    <property type="component" value="Chromosome 8"/>
</dbReference>
<dbReference type="PANTHER" id="PTHR14379:SF86">
    <property type="entry name" value="EMB|CAB71880.1"/>
    <property type="match status" value="1"/>
</dbReference>
<feature type="region of interest" description="Disordered" evidence="1">
    <location>
        <begin position="379"/>
        <end position="440"/>
    </location>
</feature>
<feature type="region of interest" description="Disordered" evidence="1">
    <location>
        <begin position="813"/>
        <end position="907"/>
    </location>
</feature>
<feature type="compositionally biased region" description="Basic and acidic residues" evidence="1">
    <location>
        <begin position="396"/>
        <end position="428"/>
    </location>
</feature>
<accession>A0ABM1QCE9</accession>